<dbReference type="PANTHER" id="PTHR11905">
    <property type="entry name" value="ADAM A DISINTEGRIN AND METALLOPROTEASE DOMAIN"/>
    <property type="match status" value="1"/>
</dbReference>
<gene>
    <name evidence="13" type="primary">Adam32</name>
</gene>
<dbReference type="GO" id="GO:0006508">
    <property type="term" value="P:proteolysis"/>
    <property type="evidence" value="ECO:0007669"/>
    <property type="project" value="InterPro"/>
</dbReference>
<feature type="transmembrane region" description="Helical" evidence="9">
    <location>
        <begin position="606"/>
        <end position="630"/>
    </location>
</feature>
<evidence type="ECO:0000259" key="12">
    <source>
        <dbReference type="PROSITE" id="PS50215"/>
    </source>
</evidence>
<reference evidence="13" key="2">
    <citation type="submission" date="2025-09" db="UniProtKB">
        <authorList>
            <consortium name="Ensembl"/>
        </authorList>
    </citation>
    <scope>IDENTIFICATION</scope>
</reference>
<dbReference type="PROSITE" id="PS01186">
    <property type="entry name" value="EGF_2"/>
    <property type="match status" value="1"/>
</dbReference>
<dbReference type="OMA" id="GWQCLCP"/>
<feature type="disulfide bond" evidence="6">
    <location>
        <begin position="571"/>
        <end position="580"/>
    </location>
</feature>
<dbReference type="InterPro" id="IPR034027">
    <property type="entry name" value="Reprolysin_adamalysin"/>
</dbReference>
<dbReference type="Proteomes" id="UP000694398">
    <property type="component" value="Unassembled WGS sequence"/>
</dbReference>
<dbReference type="InterPro" id="IPR006586">
    <property type="entry name" value="ADAM_Cys-rich"/>
</dbReference>
<dbReference type="SMART" id="SM00608">
    <property type="entry name" value="ACR"/>
    <property type="match status" value="1"/>
</dbReference>
<dbReference type="GO" id="GO:0008584">
    <property type="term" value="P:male gonad development"/>
    <property type="evidence" value="ECO:0007669"/>
    <property type="project" value="TreeGrafter"/>
</dbReference>
<evidence type="ECO:0000256" key="7">
    <source>
        <dbReference type="PROSITE-ProRule" id="PRU00276"/>
    </source>
</evidence>
<sequence>MVYMYNQGSVSAYSSDIQPQCYYQGYIEGHPNSVATLTTCSGLRGMLQLENVSYGIEPLKSAVDFQHILYKLGNGINELGLFKKNNRNIEKQPKYYTIFIDEKADLQAPDLFPLYLEMHIVIDKALYDYLGSDSMIITNKVMEMISLVNSVFTQFKVTVVLSSLELWSDNNKISTVGGANELLQKFLDWKQSYLTLRPHDAAYLFIYRDHPDYMGITFPGKMCVNLYSAGVVLYSKDLTLEAFSVIVTQMLGLSLGLTYDDPIKCQCSEAICIMTPEAIQSTGAKTFSNCNLNEFRSFISYVGARCLQNKPQMQRNPRPVCGNGIVEGNEICDCGNEQQCGPQACCDHATCQLKEQSECDKGPCCSQCKFSQAGTLCRPMKHPECDMPEHCNGSSEHCVPDIFVKNGHQCKNNAFICYDGDCHDLDARCESYFGNGSKNAPFACYEEVNAQVDSFGNCGMDRNKRYILCGWRNLICARLICTYPFRTPYIQPSISVIYAYVRNHVCISLFNTSSPTGHDPFVVKSGAQCDTGRVCVNSQCVESRPMKSASSTCTQRCNGHGVCNSKDECNCTDGYLPPDCQAQSQRWAGEEGLIITKASGKSRKNWLLSLYIGLPVLLMVSIIAVAWNSLKKWFTKDKKSLGGEYKSEGSTKTYVSRSRAESSSQTDTTKSIPEDST</sequence>
<dbReference type="PROSITE" id="PS00427">
    <property type="entry name" value="DISINTEGRIN_1"/>
    <property type="match status" value="1"/>
</dbReference>
<proteinExistence type="predicted"/>
<dbReference type="SUPFAM" id="SSF57552">
    <property type="entry name" value="Blood coagulation inhibitor (disintegrin)"/>
    <property type="match status" value="1"/>
</dbReference>
<dbReference type="PROSITE" id="PS50026">
    <property type="entry name" value="EGF_3"/>
    <property type="match status" value="1"/>
</dbReference>
<comment type="caution">
    <text evidence="6">Lacks conserved residue(s) required for the propagation of feature annotation.</text>
</comment>
<dbReference type="PANTHER" id="PTHR11905:SF24">
    <property type="entry name" value="DISINTEGRIN AND METALLOPROTEINASE DOMAIN-CONTAINING PROTEIN 32"/>
    <property type="match status" value="1"/>
</dbReference>
<dbReference type="InterPro" id="IPR018358">
    <property type="entry name" value="Disintegrin_CS"/>
</dbReference>
<dbReference type="GO" id="GO:0005886">
    <property type="term" value="C:plasma membrane"/>
    <property type="evidence" value="ECO:0007669"/>
    <property type="project" value="TreeGrafter"/>
</dbReference>
<feature type="region of interest" description="Disordered" evidence="8">
    <location>
        <begin position="640"/>
        <end position="677"/>
    </location>
</feature>
<dbReference type="PROSITE" id="PS50215">
    <property type="entry name" value="ADAM_MEPRO"/>
    <property type="match status" value="1"/>
</dbReference>
<dbReference type="SMART" id="SM00050">
    <property type="entry name" value="DISIN"/>
    <property type="match status" value="1"/>
</dbReference>
<accession>A0A8C2UJ39</accession>
<dbReference type="Pfam" id="PF00200">
    <property type="entry name" value="Disintegrin"/>
    <property type="match status" value="1"/>
</dbReference>
<dbReference type="FunFam" id="4.10.70.10:FF:000001">
    <property type="entry name" value="Disintegrin and metalloproteinase domain-containing protein 22"/>
    <property type="match status" value="1"/>
</dbReference>
<dbReference type="Ensembl" id="ENSCLAT00000001718.1">
    <property type="protein sequence ID" value="ENSCLAP00000001675.1"/>
    <property type="gene ID" value="ENSCLAG00000001252.1"/>
</dbReference>
<feature type="domain" description="Disintegrin" evidence="11">
    <location>
        <begin position="318"/>
        <end position="406"/>
    </location>
</feature>
<evidence type="ECO:0000256" key="4">
    <source>
        <dbReference type="ARBA" id="ARBA00023136"/>
    </source>
</evidence>
<dbReference type="AlphaFoldDB" id="A0A8C2UJ39"/>
<dbReference type="Gene3D" id="4.10.70.10">
    <property type="entry name" value="Disintegrin domain"/>
    <property type="match status" value="1"/>
</dbReference>
<feature type="disulfide bond" evidence="7">
    <location>
        <begin position="267"/>
        <end position="272"/>
    </location>
</feature>
<evidence type="ECO:0000256" key="2">
    <source>
        <dbReference type="ARBA" id="ARBA00022692"/>
    </source>
</evidence>
<feature type="disulfide bond" evidence="6">
    <location>
        <begin position="553"/>
        <end position="563"/>
    </location>
</feature>
<dbReference type="Gene3D" id="3.40.390.10">
    <property type="entry name" value="Collagenase (Catalytic Domain)"/>
    <property type="match status" value="1"/>
</dbReference>
<dbReference type="GO" id="GO:0007155">
    <property type="term" value="P:cell adhesion"/>
    <property type="evidence" value="ECO:0007669"/>
    <property type="project" value="TreeGrafter"/>
</dbReference>
<dbReference type="InterPro" id="IPR024079">
    <property type="entry name" value="MetalloPept_cat_dom_sf"/>
</dbReference>
<keyword evidence="6" id="KW-0245">EGF-like domain</keyword>
<comment type="subcellular location">
    <subcellularLocation>
        <location evidence="1">Membrane</location>
        <topology evidence="1">Single-pass membrane protein</topology>
    </subcellularLocation>
</comment>
<feature type="compositionally biased region" description="Polar residues" evidence="8">
    <location>
        <begin position="650"/>
        <end position="677"/>
    </location>
</feature>
<dbReference type="InterPro" id="IPR036436">
    <property type="entry name" value="Disintegrin_dom_sf"/>
</dbReference>
<dbReference type="InterPro" id="IPR000742">
    <property type="entry name" value="EGF"/>
</dbReference>
<evidence type="ECO:0000256" key="8">
    <source>
        <dbReference type="SAM" id="MobiDB-lite"/>
    </source>
</evidence>
<dbReference type="GO" id="GO:0007339">
    <property type="term" value="P:binding of sperm to zona pellucida"/>
    <property type="evidence" value="ECO:0007669"/>
    <property type="project" value="TreeGrafter"/>
</dbReference>
<keyword evidence="2 9" id="KW-0812">Transmembrane</keyword>
<dbReference type="InterPro" id="IPR001762">
    <property type="entry name" value="Disintegrin_dom"/>
</dbReference>
<dbReference type="GO" id="GO:0004222">
    <property type="term" value="F:metalloendopeptidase activity"/>
    <property type="evidence" value="ECO:0007669"/>
    <property type="project" value="InterPro"/>
</dbReference>
<protein>
    <recommendedName>
        <fullName evidence="15">Disintegrin and metalloproteinase domain-containing protein 32</fullName>
    </recommendedName>
</protein>
<evidence type="ECO:0000256" key="5">
    <source>
        <dbReference type="ARBA" id="ARBA00023157"/>
    </source>
</evidence>
<keyword evidence="5 6" id="KW-1015">Disulfide bond</keyword>
<evidence type="ECO:0000256" key="6">
    <source>
        <dbReference type="PROSITE-ProRule" id="PRU00076"/>
    </source>
</evidence>
<evidence type="ECO:0000256" key="3">
    <source>
        <dbReference type="ARBA" id="ARBA00022989"/>
    </source>
</evidence>
<dbReference type="SUPFAM" id="SSF55486">
    <property type="entry name" value="Metalloproteases ('zincins'), catalytic domain"/>
    <property type="match status" value="1"/>
</dbReference>
<keyword evidence="4 9" id="KW-0472">Membrane</keyword>
<organism evidence="13 14">
    <name type="scientific">Chinchilla lanigera</name>
    <name type="common">Long-tailed chinchilla</name>
    <name type="synonym">Chinchilla villidera</name>
    <dbReference type="NCBI Taxonomy" id="34839"/>
    <lineage>
        <taxon>Eukaryota</taxon>
        <taxon>Metazoa</taxon>
        <taxon>Chordata</taxon>
        <taxon>Craniata</taxon>
        <taxon>Vertebrata</taxon>
        <taxon>Euteleostomi</taxon>
        <taxon>Mammalia</taxon>
        <taxon>Eutheria</taxon>
        <taxon>Euarchontoglires</taxon>
        <taxon>Glires</taxon>
        <taxon>Rodentia</taxon>
        <taxon>Hystricomorpha</taxon>
        <taxon>Chinchillidae</taxon>
        <taxon>Chinchilla</taxon>
    </lineage>
</organism>
<dbReference type="GeneTree" id="ENSGT00940000161015"/>
<evidence type="ECO:0000256" key="9">
    <source>
        <dbReference type="SAM" id="Phobius"/>
    </source>
</evidence>
<feature type="domain" description="EGF-like" evidence="10">
    <location>
        <begin position="549"/>
        <end position="581"/>
    </location>
</feature>
<dbReference type="Pfam" id="PF08516">
    <property type="entry name" value="ADAM_CR"/>
    <property type="match status" value="1"/>
</dbReference>
<feature type="compositionally biased region" description="Basic and acidic residues" evidence="8">
    <location>
        <begin position="640"/>
        <end position="649"/>
    </location>
</feature>
<keyword evidence="3 9" id="KW-1133">Transmembrane helix</keyword>
<reference evidence="13" key="1">
    <citation type="submission" date="2025-08" db="UniProtKB">
        <authorList>
            <consortium name="Ensembl"/>
        </authorList>
    </citation>
    <scope>IDENTIFICATION</scope>
</reference>
<evidence type="ECO:0000259" key="10">
    <source>
        <dbReference type="PROSITE" id="PS50026"/>
    </source>
</evidence>
<evidence type="ECO:0000313" key="13">
    <source>
        <dbReference type="Ensembl" id="ENSCLAP00000001675.1"/>
    </source>
</evidence>
<name>A0A8C2UJ39_CHILA</name>
<feature type="domain" description="Peptidase M12B" evidence="12">
    <location>
        <begin position="114"/>
        <end position="311"/>
    </location>
</feature>
<evidence type="ECO:0000313" key="14">
    <source>
        <dbReference type="Proteomes" id="UP000694398"/>
    </source>
</evidence>
<evidence type="ECO:0000259" key="11">
    <source>
        <dbReference type="PROSITE" id="PS50214"/>
    </source>
</evidence>
<dbReference type="CDD" id="cd04269">
    <property type="entry name" value="ZnMc_adamalysin_II_like"/>
    <property type="match status" value="1"/>
</dbReference>
<dbReference type="InterPro" id="IPR001590">
    <property type="entry name" value="Peptidase_M12B"/>
</dbReference>
<dbReference type="Pfam" id="PF01421">
    <property type="entry name" value="Reprolysin"/>
    <property type="match status" value="1"/>
</dbReference>
<evidence type="ECO:0008006" key="15">
    <source>
        <dbReference type="Google" id="ProtNLM"/>
    </source>
</evidence>
<dbReference type="PROSITE" id="PS50214">
    <property type="entry name" value="DISINTEGRIN_2"/>
    <property type="match status" value="1"/>
</dbReference>
<evidence type="ECO:0000256" key="1">
    <source>
        <dbReference type="ARBA" id="ARBA00004167"/>
    </source>
</evidence>
<keyword evidence="14" id="KW-1185">Reference proteome</keyword>